<dbReference type="SUPFAM" id="SSF101152">
    <property type="entry name" value="Mob1/phocein"/>
    <property type="match status" value="1"/>
</dbReference>
<feature type="compositionally biased region" description="Low complexity" evidence="1">
    <location>
        <begin position="55"/>
        <end position="99"/>
    </location>
</feature>
<organism evidence="2 3">
    <name type="scientific">Nakaseomyces bracarensis</name>
    <dbReference type="NCBI Taxonomy" id="273131"/>
    <lineage>
        <taxon>Eukaryota</taxon>
        <taxon>Fungi</taxon>
        <taxon>Dikarya</taxon>
        <taxon>Ascomycota</taxon>
        <taxon>Saccharomycotina</taxon>
        <taxon>Saccharomycetes</taxon>
        <taxon>Saccharomycetales</taxon>
        <taxon>Saccharomycetaceae</taxon>
        <taxon>Nakaseomyces</taxon>
    </lineage>
</organism>
<feature type="compositionally biased region" description="Polar residues" evidence="1">
    <location>
        <begin position="37"/>
        <end position="52"/>
    </location>
</feature>
<reference evidence="2 3" key="1">
    <citation type="submission" date="2024-05" db="EMBL/GenBank/DDBJ databases">
        <title>Long read based assembly of the Candida bracarensis genome reveals expanded adhesin content.</title>
        <authorList>
            <person name="Marcet-Houben M."/>
            <person name="Ksiezopolska E."/>
            <person name="Gabaldon T."/>
        </authorList>
    </citation>
    <scope>NUCLEOTIDE SEQUENCE [LARGE SCALE GENOMIC DNA]</scope>
    <source>
        <strain evidence="2 3">CBM6</strain>
    </source>
</reference>
<evidence type="ECO:0000256" key="1">
    <source>
        <dbReference type="SAM" id="MobiDB-lite"/>
    </source>
</evidence>
<dbReference type="Gene3D" id="1.20.140.30">
    <property type="entry name" value="MOB kinase activator"/>
    <property type="match status" value="1"/>
</dbReference>
<proteinExistence type="predicted"/>
<protein>
    <submittedName>
        <fullName evidence="2">CBK1 kinase activator protein MOB2</fullName>
    </submittedName>
</protein>
<dbReference type="GO" id="GO:0016301">
    <property type="term" value="F:kinase activity"/>
    <property type="evidence" value="ECO:0007669"/>
    <property type="project" value="UniProtKB-KW"/>
</dbReference>
<keyword evidence="3" id="KW-1185">Reference proteome</keyword>
<feature type="compositionally biased region" description="Low complexity" evidence="1">
    <location>
        <begin position="106"/>
        <end position="126"/>
    </location>
</feature>
<evidence type="ECO:0000313" key="3">
    <source>
        <dbReference type="Proteomes" id="UP001623330"/>
    </source>
</evidence>
<dbReference type="Proteomes" id="UP001623330">
    <property type="component" value="Unassembled WGS sequence"/>
</dbReference>
<sequence length="332" mass="38314">MSFFNFKAFGRNSKKNKNATNLNTNSSPLSGSPMPPTQNSIYSNPTNSNSKLSLRRQQSPTRQQQVHTQQTQQQVPVQHSQQNIQQQKTNQNMNMNMNSGGSPFHSQRSQQSQVQNLQELQQVRRQSASPEKSGSQQVMFLSEPFVKTALVKGSFKTIVQLPKYVDLGEWIALNIFEFFTNLNQFYGVIAEYVTADAYPTMNAGPHTDYLWLDANNRQVSLPAGQYIDLALTWINNKVNDKTLFPTKNGVPFSPNFFKDVQRIMDQMFRIFGHIYHHHFDKIVHLSLEAHWNSFFAHFISFVKEFKIIDRRDMYPMLPLIENFEKQGKIIVA</sequence>
<dbReference type="SMART" id="SM01388">
    <property type="entry name" value="Mob1_phocein"/>
    <property type="match status" value="1"/>
</dbReference>
<comment type="caution">
    <text evidence="2">The sequence shown here is derived from an EMBL/GenBank/DDBJ whole genome shotgun (WGS) entry which is preliminary data.</text>
</comment>
<feature type="region of interest" description="Disordered" evidence="1">
    <location>
        <begin position="1"/>
        <end position="135"/>
    </location>
</feature>
<evidence type="ECO:0000313" key="2">
    <source>
        <dbReference type="EMBL" id="KAL3229820.1"/>
    </source>
</evidence>
<dbReference type="Pfam" id="PF03637">
    <property type="entry name" value="Mob1_phocein"/>
    <property type="match status" value="1"/>
</dbReference>
<feature type="compositionally biased region" description="Low complexity" evidence="1">
    <location>
        <begin position="18"/>
        <end position="27"/>
    </location>
</feature>
<name>A0ABR4NPD4_9SACH</name>
<dbReference type="InterPro" id="IPR036703">
    <property type="entry name" value="MOB_kinase_act_sf"/>
</dbReference>
<dbReference type="EMBL" id="JBEVYD010000011">
    <property type="protein sequence ID" value="KAL3229820.1"/>
    <property type="molecule type" value="Genomic_DNA"/>
</dbReference>
<dbReference type="PANTHER" id="PTHR22599">
    <property type="entry name" value="MPS ONE BINDER KINASE ACTIVATOR-LIKE MOB"/>
    <property type="match status" value="1"/>
</dbReference>
<keyword evidence="2" id="KW-0418">Kinase</keyword>
<dbReference type="InterPro" id="IPR005301">
    <property type="entry name" value="MOB_kinase_act_fam"/>
</dbReference>
<accession>A0ABR4NPD4</accession>
<keyword evidence="2" id="KW-0808">Transferase</keyword>
<gene>
    <name evidence="2" type="ORF">RNJ44_01956</name>
</gene>